<accession>A0A1J9PA84</accession>
<feature type="compositionally biased region" description="Polar residues" evidence="9">
    <location>
        <begin position="14"/>
        <end position="24"/>
    </location>
</feature>
<keyword evidence="4 10" id="KW-0812">Transmembrane</keyword>
<dbReference type="InterPro" id="IPR003691">
    <property type="entry name" value="FluC"/>
</dbReference>
<evidence type="ECO:0000313" key="11">
    <source>
        <dbReference type="EMBL" id="OJD12858.1"/>
    </source>
</evidence>
<dbReference type="EMBL" id="LGRN01000358">
    <property type="protein sequence ID" value="OJD12858.1"/>
    <property type="molecule type" value="Genomic_DNA"/>
</dbReference>
<comment type="subcellular location">
    <subcellularLocation>
        <location evidence="2">Cell membrane</location>
        <topology evidence="2">Multi-pass membrane protein</topology>
    </subcellularLocation>
</comment>
<feature type="region of interest" description="Disordered" evidence="9">
    <location>
        <begin position="1"/>
        <end position="52"/>
    </location>
</feature>
<evidence type="ECO:0000313" key="12">
    <source>
        <dbReference type="Proteomes" id="UP000182235"/>
    </source>
</evidence>
<gene>
    <name evidence="11" type="ORF">AJ78_06608</name>
</gene>
<proteinExistence type="inferred from homology"/>
<evidence type="ECO:0000256" key="1">
    <source>
        <dbReference type="ARBA" id="ARBA00002598"/>
    </source>
</evidence>
<feature type="region of interest" description="Disordered" evidence="9">
    <location>
        <begin position="212"/>
        <end position="236"/>
    </location>
</feature>
<comment type="similarity">
    <text evidence="7">Belongs to the fluoride channel Fluc/FEX (TC 1.A.43) family.</text>
</comment>
<comment type="function">
    <text evidence="1">Fluoride channel required for the rapid expulsion of cytoplasmic fluoride.</text>
</comment>
<keyword evidence="12" id="KW-1185">Reference proteome</keyword>
<evidence type="ECO:0000256" key="2">
    <source>
        <dbReference type="ARBA" id="ARBA00004651"/>
    </source>
</evidence>
<dbReference type="AlphaFoldDB" id="A0A1J9PA84"/>
<evidence type="ECO:0008006" key="13">
    <source>
        <dbReference type="Google" id="ProtNLM"/>
    </source>
</evidence>
<evidence type="ECO:0000256" key="3">
    <source>
        <dbReference type="ARBA" id="ARBA00022475"/>
    </source>
</evidence>
<sequence length="580" mass="64166">MDMDDEKSEVDFRSSPTRLQTQSEALGGRESISGPSLEEAQSGWREGRRRLEEGQIADLTECAIPETGEDAEVELERERSREETFRTDLEGVENLTELAVPPPVNRVPSWRGDWAALESAESRVTPAPPSVEHIAGIEAKLSAYATRLYTISYLVFFSILGALARIGMEWLTFYPGAPLITGVTWANLAGCLLMGFLAEDRKLFREEWGQWKRKHPRHESNTPNGPSSLPTSDSHFPHPMRQFRRRHFHFPPHQQQQQQHLERQPQELRNQEQNEQKDEPVTPPLEPAQSLQVHKAVKKTIPLYIGLTTGFCGSFTSFSTFILDAFLALSNDLPIPGHPSSPLPRNGGYSFMAVLAIIIYTLSLSLGALILGSHIAIFMDSYTPVIPYIFTRRWLDPFISFLAIGCWLGAVFLAIWPPDRALGVREHWRGRAVFAITFAPLGCLLRFYVSLLLNARIHRFPLGTFVANIFGTLVLATCYDLQRSTHVVAVSASSFSSTSAAFAAGAVSVSSLTGCQVLQGIMDGFCGCTTTVSTWVAELDSLEHEHAYVYGLVTLAVALGILVVVVGSMNWTAGFGLAVC</sequence>
<evidence type="ECO:0000256" key="9">
    <source>
        <dbReference type="SAM" id="MobiDB-lite"/>
    </source>
</evidence>
<feature type="transmembrane region" description="Helical" evidence="10">
    <location>
        <begin position="547"/>
        <end position="567"/>
    </location>
</feature>
<feature type="compositionally biased region" description="Polar residues" evidence="9">
    <location>
        <begin position="221"/>
        <end position="234"/>
    </location>
</feature>
<keyword evidence="5 10" id="KW-1133">Transmembrane helix</keyword>
<feature type="transmembrane region" description="Helical" evidence="10">
    <location>
        <begin position="179"/>
        <end position="198"/>
    </location>
</feature>
<feature type="transmembrane region" description="Helical" evidence="10">
    <location>
        <begin position="428"/>
        <end position="448"/>
    </location>
</feature>
<dbReference type="Proteomes" id="UP000182235">
    <property type="component" value="Unassembled WGS sequence"/>
</dbReference>
<dbReference type="Pfam" id="PF02537">
    <property type="entry name" value="CRCB"/>
    <property type="match status" value="2"/>
</dbReference>
<reference evidence="11 12" key="1">
    <citation type="submission" date="2015-07" db="EMBL/GenBank/DDBJ databases">
        <title>Emmonsia species relationships and genome sequence.</title>
        <authorList>
            <consortium name="The Broad Institute Genomics Platform"/>
            <person name="Cuomo C.A."/>
            <person name="Munoz J.F."/>
            <person name="Imamovic A."/>
            <person name="Priest M.E."/>
            <person name="Young S."/>
            <person name="Clay O.K."/>
            <person name="McEwen J.G."/>
        </authorList>
    </citation>
    <scope>NUCLEOTIDE SEQUENCE [LARGE SCALE GENOMIC DNA]</scope>
    <source>
        <strain evidence="11 12">UAMH 9510</strain>
    </source>
</reference>
<evidence type="ECO:0000256" key="5">
    <source>
        <dbReference type="ARBA" id="ARBA00022989"/>
    </source>
</evidence>
<dbReference type="GO" id="GO:1903425">
    <property type="term" value="F:fluoride transmembrane transporter activity"/>
    <property type="evidence" value="ECO:0007669"/>
    <property type="project" value="TreeGrafter"/>
</dbReference>
<evidence type="ECO:0000256" key="7">
    <source>
        <dbReference type="ARBA" id="ARBA00035120"/>
    </source>
</evidence>
<name>A0A1J9PA84_9EURO</name>
<comment type="caution">
    <text evidence="11">The sequence shown here is derived from an EMBL/GenBank/DDBJ whole genome shotgun (WGS) entry which is preliminary data.</text>
</comment>
<evidence type="ECO:0000256" key="6">
    <source>
        <dbReference type="ARBA" id="ARBA00023136"/>
    </source>
</evidence>
<feature type="transmembrane region" description="Helical" evidence="10">
    <location>
        <begin position="148"/>
        <end position="167"/>
    </location>
</feature>
<dbReference type="GO" id="GO:0005886">
    <property type="term" value="C:plasma membrane"/>
    <property type="evidence" value="ECO:0007669"/>
    <property type="project" value="UniProtKB-SubCell"/>
</dbReference>
<dbReference type="STRING" id="1447872.A0A1J9PA84"/>
<evidence type="ECO:0000256" key="4">
    <source>
        <dbReference type="ARBA" id="ARBA00022692"/>
    </source>
</evidence>
<feature type="compositionally biased region" description="Basic and acidic residues" evidence="9">
    <location>
        <begin position="260"/>
        <end position="280"/>
    </location>
</feature>
<keyword evidence="3" id="KW-1003">Cell membrane</keyword>
<feature type="transmembrane region" description="Helical" evidence="10">
    <location>
        <begin position="303"/>
        <end position="329"/>
    </location>
</feature>
<feature type="region of interest" description="Disordered" evidence="9">
    <location>
        <begin position="251"/>
        <end position="290"/>
    </location>
</feature>
<feature type="transmembrane region" description="Helical" evidence="10">
    <location>
        <begin position="398"/>
        <end position="416"/>
    </location>
</feature>
<protein>
    <recommendedName>
        <fullName evidence="13">Chromosome condensation protein</fullName>
    </recommendedName>
</protein>
<feature type="transmembrane region" description="Helical" evidence="10">
    <location>
        <begin position="349"/>
        <end position="377"/>
    </location>
</feature>
<evidence type="ECO:0000256" key="8">
    <source>
        <dbReference type="ARBA" id="ARBA00035585"/>
    </source>
</evidence>
<dbReference type="OrthoDB" id="409792at2759"/>
<dbReference type="PANTHER" id="PTHR28259">
    <property type="entry name" value="FLUORIDE EXPORT PROTEIN 1-RELATED"/>
    <property type="match status" value="1"/>
</dbReference>
<keyword evidence="6 10" id="KW-0472">Membrane</keyword>
<feature type="transmembrane region" description="Helical" evidence="10">
    <location>
        <begin position="460"/>
        <end position="482"/>
    </location>
</feature>
<comment type="catalytic activity">
    <reaction evidence="8">
        <text>fluoride(in) = fluoride(out)</text>
        <dbReference type="Rhea" id="RHEA:76159"/>
        <dbReference type="ChEBI" id="CHEBI:17051"/>
    </reaction>
    <physiologicalReaction direction="left-to-right" evidence="8">
        <dbReference type="Rhea" id="RHEA:76160"/>
    </physiologicalReaction>
</comment>
<evidence type="ECO:0000256" key="10">
    <source>
        <dbReference type="SAM" id="Phobius"/>
    </source>
</evidence>
<organism evidence="11 12">
    <name type="scientific">Emergomyces pasteurianus Ep9510</name>
    <dbReference type="NCBI Taxonomy" id="1447872"/>
    <lineage>
        <taxon>Eukaryota</taxon>
        <taxon>Fungi</taxon>
        <taxon>Dikarya</taxon>
        <taxon>Ascomycota</taxon>
        <taxon>Pezizomycotina</taxon>
        <taxon>Eurotiomycetes</taxon>
        <taxon>Eurotiomycetidae</taxon>
        <taxon>Onygenales</taxon>
        <taxon>Ajellomycetaceae</taxon>
        <taxon>Emergomyces</taxon>
    </lineage>
</organism>
<dbReference type="PANTHER" id="PTHR28259:SF1">
    <property type="entry name" value="FLUORIDE EXPORT PROTEIN 1-RELATED"/>
    <property type="match status" value="1"/>
</dbReference>